<organism evidence="1 2">
    <name type="scientific">Oceanobacillus limi</name>
    <dbReference type="NCBI Taxonomy" id="930131"/>
    <lineage>
        <taxon>Bacteria</taxon>
        <taxon>Bacillati</taxon>
        <taxon>Bacillota</taxon>
        <taxon>Bacilli</taxon>
        <taxon>Bacillales</taxon>
        <taxon>Bacillaceae</taxon>
        <taxon>Oceanobacillus</taxon>
    </lineage>
</organism>
<evidence type="ECO:0008006" key="3">
    <source>
        <dbReference type="Google" id="ProtNLM"/>
    </source>
</evidence>
<dbReference type="AlphaFoldDB" id="A0A1I0A5H7"/>
<reference evidence="1 2" key="1">
    <citation type="submission" date="2016-10" db="EMBL/GenBank/DDBJ databases">
        <authorList>
            <person name="de Groot N.N."/>
        </authorList>
    </citation>
    <scope>NUCLEOTIDE SEQUENCE [LARGE SCALE GENOMIC DNA]</scope>
    <source>
        <strain evidence="1 2">IBRC-M 10780</strain>
    </source>
</reference>
<dbReference type="OrthoDB" id="5622654at2"/>
<accession>A0A1I0A5H7</accession>
<sequence>MVNVRYMRGLVKMMDSYGPMGDINVSKVDVIISTEVLFPPTKQELPTPEKGVLQSIGKTLIIDLQRSEEEIYADIGKNARYKINRASKRDPITYHELTAPTDEEIEKFVAFFDGFSKHKKIQKANVGRLKGLRDQDSLLISYVMDEDSHVLCYHAYLKTDTYCSLLHSASARFENSTMRNMIGRANRFLHWQDMKSLKKMGHKWFDFGGLFIDASAADEKNINQFKEEFGGRTVDVDKRFSSYSIIGHLVVFLFWFKMRKKPEFLRAKVI</sequence>
<dbReference type="SUPFAM" id="SSF55729">
    <property type="entry name" value="Acyl-CoA N-acyltransferases (Nat)"/>
    <property type="match status" value="1"/>
</dbReference>
<evidence type="ECO:0000313" key="1">
    <source>
        <dbReference type="EMBL" id="SES89422.1"/>
    </source>
</evidence>
<keyword evidence="2" id="KW-1185">Reference proteome</keyword>
<protein>
    <recommendedName>
        <fullName evidence="3">Acetyltransferase (GNAT) domain-containing protein</fullName>
    </recommendedName>
</protein>
<proteinExistence type="predicted"/>
<evidence type="ECO:0000313" key="2">
    <source>
        <dbReference type="Proteomes" id="UP000198618"/>
    </source>
</evidence>
<dbReference type="EMBL" id="FOHE01000003">
    <property type="protein sequence ID" value="SES89422.1"/>
    <property type="molecule type" value="Genomic_DNA"/>
</dbReference>
<dbReference type="Gene3D" id="3.40.630.30">
    <property type="match status" value="1"/>
</dbReference>
<dbReference type="InterPro" id="IPR016181">
    <property type="entry name" value="Acyl_CoA_acyltransferase"/>
</dbReference>
<dbReference type="STRING" id="930131.SAMN05216389_10387"/>
<dbReference type="Proteomes" id="UP000198618">
    <property type="component" value="Unassembled WGS sequence"/>
</dbReference>
<dbReference type="RefSeq" id="WP_139177910.1">
    <property type="nucleotide sequence ID" value="NZ_FOHE01000003.1"/>
</dbReference>
<name>A0A1I0A5H7_9BACI</name>
<gene>
    <name evidence="1" type="ORF">SAMN05216389_10387</name>
</gene>